<dbReference type="Proteomes" id="UP001341840">
    <property type="component" value="Unassembled WGS sequence"/>
</dbReference>
<proteinExistence type="predicted"/>
<evidence type="ECO:0008006" key="4">
    <source>
        <dbReference type="Google" id="ProtNLM"/>
    </source>
</evidence>
<reference evidence="2 3" key="1">
    <citation type="journal article" date="2023" name="Plants (Basel)">
        <title>Bridging the Gap: Combining Genomics and Transcriptomics Approaches to Understand Stylosanthes scabra, an Orphan Legume from the Brazilian Caatinga.</title>
        <authorList>
            <person name="Ferreira-Neto J.R.C."/>
            <person name="da Silva M.D."/>
            <person name="Binneck E."/>
            <person name="de Melo N.F."/>
            <person name="da Silva R.H."/>
            <person name="de Melo A.L.T.M."/>
            <person name="Pandolfi V."/>
            <person name="Bustamante F.O."/>
            <person name="Brasileiro-Vidal A.C."/>
            <person name="Benko-Iseppon A.M."/>
        </authorList>
    </citation>
    <scope>NUCLEOTIDE SEQUENCE [LARGE SCALE GENOMIC DNA]</scope>
    <source>
        <tissue evidence="2">Leaves</tissue>
    </source>
</reference>
<sequence>MLFFAILWSLWISRNQRVFENKSISLESCWEIIRALIKHWAVPRVKRGDERKLQEMERVDGEWWWWVCVIYIPESNEFVKGGYLEDHMGELRCMVGDIMGERSLGEAKVGCLEWILQLSLEEFGLKEENVVFIMDNKNIVEWMYGKTETSWELRILRN</sequence>
<feature type="chain" id="PRO_5045844703" description="RNase H type-1 domain-containing protein" evidence="1">
    <location>
        <begin position="16"/>
        <end position="158"/>
    </location>
</feature>
<evidence type="ECO:0000256" key="1">
    <source>
        <dbReference type="SAM" id="SignalP"/>
    </source>
</evidence>
<gene>
    <name evidence="2" type="ORF">PIB30_019151</name>
</gene>
<name>A0ABU6X9Z2_9FABA</name>
<keyword evidence="1" id="KW-0732">Signal</keyword>
<evidence type="ECO:0000313" key="3">
    <source>
        <dbReference type="Proteomes" id="UP001341840"/>
    </source>
</evidence>
<accession>A0ABU6X9Z2</accession>
<protein>
    <recommendedName>
        <fullName evidence="4">RNase H type-1 domain-containing protein</fullName>
    </recommendedName>
</protein>
<comment type="caution">
    <text evidence="2">The sequence shown here is derived from an EMBL/GenBank/DDBJ whole genome shotgun (WGS) entry which is preliminary data.</text>
</comment>
<dbReference type="EMBL" id="JASCZI010211507">
    <property type="protein sequence ID" value="MED6193418.1"/>
    <property type="molecule type" value="Genomic_DNA"/>
</dbReference>
<evidence type="ECO:0000313" key="2">
    <source>
        <dbReference type="EMBL" id="MED6193418.1"/>
    </source>
</evidence>
<keyword evidence="3" id="KW-1185">Reference proteome</keyword>
<feature type="signal peptide" evidence="1">
    <location>
        <begin position="1"/>
        <end position="15"/>
    </location>
</feature>
<organism evidence="2 3">
    <name type="scientific">Stylosanthes scabra</name>
    <dbReference type="NCBI Taxonomy" id="79078"/>
    <lineage>
        <taxon>Eukaryota</taxon>
        <taxon>Viridiplantae</taxon>
        <taxon>Streptophyta</taxon>
        <taxon>Embryophyta</taxon>
        <taxon>Tracheophyta</taxon>
        <taxon>Spermatophyta</taxon>
        <taxon>Magnoliopsida</taxon>
        <taxon>eudicotyledons</taxon>
        <taxon>Gunneridae</taxon>
        <taxon>Pentapetalae</taxon>
        <taxon>rosids</taxon>
        <taxon>fabids</taxon>
        <taxon>Fabales</taxon>
        <taxon>Fabaceae</taxon>
        <taxon>Papilionoideae</taxon>
        <taxon>50 kb inversion clade</taxon>
        <taxon>dalbergioids sensu lato</taxon>
        <taxon>Dalbergieae</taxon>
        <taxon>Pterocarpus clade</taxon>
        <taxon>Stylosanthes</taxon>
    </lineage>
</organism>